<organism evidence="3 4">
    <name type="scientific">Mariprofundus erugo</name>
    <dbReference type="NCBI Taxonomy" id="2528639"/>
    <lineage>
        <taxon>Bacteria</taxon>
        <taxon>Pseudomonadati</taxon>
        <taxon>Pseudomonadota</taxon>
        <taxon>Candidatius Mariprofundia</taxon>
        <taxon>Mariprofundales</taxon>
        <taxon>Mariprofundaceae</taxon>
        <taxon>Mariprofundus</taxon>
    </lineage>
</organism>
<gene>
    <name evidence="3" type="ORF">FEF65_00010</name>
</gene>
<keyword evidence="3" id="KW-0645">Protease</keyword>
<dbReference type="GO" id="GO:0004175">
    <property type="term" value="F:endopeptidase activity"/>
    <property type="evidence" value="ECO:0007669"/>
    <property type="project" value="UniProtKB-ARBA"/>
</dbReference>
<evidence type="ECO:0000256" key="1">
    <source>
        <dbReference type="SAM" id="Phobius"/>
    </source>
</evidence>
<feature type="transmembrane region" description="Helical" evidence="1">
    <location>
        <begin position="129"/>
        <end position="147"/>
    </location>
</feature>
<keyword evidence="1" id="KW-0472">Membrane</keyword>
<keyword evidence="1" id="KW-1133">Transmembrane helix</keyword>
<evidence type="ECO:0000313" key="4">
    <source>
        <dbReference type="Proteomes" id="UP000306585"/>
    </source>
</evidence>
<dbReference type="GO" id="GO:0080120">
    <property type="term" value="P:CAAX-box protein maturation"/>
    <property type="evidence" value="ECO:0007669"/>
    <property type="project" value="UniProtKB-ARBA"/>
</dbReference>
<proteinExistence type="predicted"/>
<dbReference type="AlphaFoldDB" id="A0A5R9GRQ8"/>
<dbReference type="EMBL" id="VBRY01000001">
    <property type="protein sequence ID" value="TLS68931.1"/>
    <property type="molecule type" value="Genomic_DNA"/>
</dbReference>
<dbReference type="GO" id="GO:0006508">
    <property type="term" value="P:proteolysis"/>
    <property type="evidence" value="ECO:0007669"/>
    <property type="project" value="UniProtKB-KW"/>
</dbReference>
<dbReference type="Pfam" id="PF02517">
    <property type="entry name" value="Rce1-like"/>
    <property type="match status" value="1"/>
</dbReference>
<dbReference type="RefSeq" id="WP_138237747.1">
    <property type="nucleotide sequence ID" value="NZ_VBRY01000001.1"/>
</dbReference>
<dbReference type="InterPro" id="IPR003675">
    <property type="entry name" value="Rce1/LyrA-like_dom"/>
</dbReference>
<feature type="transmembrane region" description="Helical" evidence="1">
    <location>
        <begin position="105"/>
        <end position="122"/>
    </location>
</feature>
<dbReference type="Proteomes" id="UP000306585">
    <property type="component" value="Unassembled WGS sequence"/>
</dbReference>
<name>A0A5R9GRQ8_9PROT</name>
<keyword evidence="3" id="KW-0378">Hydrolase</keyword>
<comment type="caution">
    <text evidence="3">The sequence shown here is derived from an EMBL/GenBank/DDBJ whole genome shotgun (WGS) entry which is preliminary data.</text>
</comment>
<feature type="domain" description="CAAX prenyl protease 2/Lysostaphin resistance protein A-like" evidence="2">
    <location>
        <begin position="48"/>
        <end position="142"/>
    </location>
</feature>
<sequence length="152" mass="17639">MYSNTTTRSLHDKQWYAALCLPLPLWAMLSLSEQANVDIFWPLRDPTGFMFLILLYPFIEESVFRGLIQGKLIDHPFMQKKCLQVTLANLLTSLLFSAAHIPQHGLLMALLVIPPSMIFGYFRDRYQGWIVPSILLHGYYNLGYFLMFPPHM</sequence>
<accession>A0A5R9GRQ8</accession>
<keyword evidence="4" id="KW-1185">Reference proteome</keyword>
<evidence type="ECO:0000313" key="3">
    <source>
        <dbReference type="EMBL" id="TLS68931.1"/>
    </source>
</evidence>
<reference evidence="3 4" key="1">
    <citation type="journal article" date="2019" name="Appl. Environ. Microbiol.">
        <title>Environmental Evidence and Genomic Insight of Iron-oxidizing Bacteria Preference Towards More Corrosion Resistant Stainless Steel at Higher Salinities.</title>
        <authorList>
            <person name="Garrison C.E."/>
            <person name="Price K.A."/>
            <person name="Field E.K."/>
        </authorList>
    </citation>
    <scope>NUCLEOTIDE SEQUENCE [LARGE SCALE GENOMIC DNA]</scope>
    <source>
        <strain evidence="3 4">P3</strain>
    </source>
</reference>
<keyword evidence="1" id="KW-0812">Transmembrane</keyword>
<evidence type="ECO:0000259" key="2">
    <source>
        <dbReference type="Pfam" id="PF02517"/>
    </source>
</evidence>
<protein>
    <submittedName>
        <fullName evidence="3">JDVT-CTERM system CAAX-type protease</fullName>
    </submittedName>
</protein>
<dbReference type="NCBIfam" id="NF033192">
    <property type="entry name" value="JDVT-CAAX"/>
    <property type="match status" value="1"/>
</dbReference>